<dbReference type="RefSeq" id="WP_016578637.1">
    <property type="nucleotide sequence ID" value="NZ_BHXC01000006.1"/>
</dbReference>
<dbReference type="GO" id="GO:0003700">
    <property type="term" value="F:DNA-binding transcription factor activity"/>
    <property type="evidence" value="ECO:0007669"/>
    <property type="project" value="TreeGrafter"/>
</dbReference>
<dbReference type="GO" id="GO:0000976">
    <property type="term" value="F:transcription cis-regulatory region binding"/>
    <property type="evidence" value="ECO:0007669"/>
    <property type="project" value="TreeGrafter"/>
</dbReference>
<evidence type="ECO:0000256" key="1">
    <source>
        <dbReference type="ARBA" id="ARBA00023125"/>
    </source>
</evidence>
<dbReference type="AlphaFoldDB" id="A0A401QYW2"/>
<proteinExistence type="predicted"/>
<organism evidence="4 5">
    <name type="scientific">Streptomyces noursei</name>
    <name type="common">Streptomyces albulus</name>
    <dbReference type="NCBI Taxonomy" id="1971"/>
    <lineage>
        <taxon>Bacteria</taxon>
        <taxon>Bacillati</taxon>
        <taxon>Actinomycetota</taxon>
        <taxon>Actinomycetes</taxon>
        <taxon>Kitasatosporales</taxon>
        <taxon>Streptomycetaceae</taxon>
        <taxon>Streptomyces</taxon>
    </lineage>
</organism>
<dbReference type="InterPro" id="IPR009057">
    <property type="entry name" value="Homeodomain-like_sf"/>
</dbReference>
<protein>
    <submittedName>
        <fullName evidence="4">EbrA repressor</fullName>
    </submittedName>
</protein>
<accession>A0A401QYW2</accession>
<dbReference type="Proteomes" id="UP000288351">
    <property type="component" value="Unassembled WGS sequence"/>
</dbReference>
<dbReference type="EMBL" id="BHXC01000006">
    <property type="protein sequence ID" value="GCB90542.1"/>
    <property type="molecule type" value="Genomic_DNA"/>
</dbReference>
<feature type="DNA-binding region" description="H-T-H motif" evidence="2">
    <location>
        <begin position="30"/>
        <end position="49"/>
    </location>
</feature>
<evidence type="ECO:0000313" key="4">
    <source>
        <dbReference type="EMBL" id="GCB90542.1"/>
    </source>
</evidence>
<sequence>MARRYDPDRRQRIIDAAIAVVGERGIAGLSHRAVATAADVPLGSTTYHFATLDDLLVAALRQANGWWLADFARWVDGIDPTVPLADEAARLVAETLAGDRARVELEYELYLAALRHEAVRPIAAECLDEMVTLLARRIGDRAAARAVVAFTDGLMLQHLLTGQPFRPDVVRQGLAGVLGPSGDRSAE</sequence>
<gene>
    <name evidence="4" type="ORF">SALB_03249</name>
</gene>
<dbReference type="InterPro" id="IPR050109">
    <property type="entry name" value="HTH-type_TetR-like_transc_reg"/>
</dbReference>
<dbReference type="InterPro" id="IPR001647">
    <property type="entry name" value="HTH_TetR"/>
</dbReference>
<dbReference type="SUPFAM" id="SSF46689">
    <property type="entry name" value="Homeodomain-like"/>
    <property type="match status" value="1"/>
</dbReference>
<dbReference type="InterPro" id="IPR036271">
    <property type="entry name" value="Tet_transcr_reg_TetR-rel_C_sf"/>
</dbReference>
<dbReference type="PANTHER" id="PTHR30055:SF231">
    <property type="entry name" value="TRANSCRIPTIONAL REGULATORY PROTEIN (PROBABLY DEOR-FAMILY)-RELATED"/>
    <property type="match status" value="1"/>
</dbReference>
<dbReference type="Gene3D" id="1.10.357.10">
    <property type="entry name" value="Tetracycline Repressor, domain 2"/>
    <property type="match status" value="1"/>
</dbReference>
<evidence type="ECO:0000259" key="3">
    <source>
        <dbReference type="PROSITE" id="PS50977"/>
    </source>
</evidence>
<dbReference type="Pfam" id="PF17940">
    <property type="entry name" value="TetR_C_31"/>
    <property type="match status" value="1"/>
</dbReference>
<dbReference type="PANTHER" id="PTHR30055">
    <property type="entry name" value="HTH-TYPE TRANSCRIPTIONAL REGULATOR RUTR"/>
    <property type="match status" value="1"/>
</dbReference>
<evidence type="ECO:0000256" key="2">
    <source>
        <dbReference type="PROSITE-ProRule" id="PRU00335"/>
    </source>
</evidence>
<dbReference type="InterPro" id="IPR041583">
    <property type="entry name" value="TetR_C_31"/>
</dbReference>
<evidence type="ECO:0000313" key="5">
    <source>
        <dbReference type="Proteomes" id="UP000288351"/>
    </source>
</evidence>
<keyword evidence="1 2" id="KW-0238">DNA-binding</keyword>
<dbReference type="SUPFAM" id="SSF48498">
    <property type="entry name" value="Tetracyclin repressor-like, C-terminal domain"/>
    <property type="match status" value="1"/>
</dbReference>
<feature type="domain" description="HTH tetR-type" evidence="3">
    <location>
        <begin position="7"/>
        <end position="67"/>
    </location>
</feature>
<reference evidence="4 5" key="1">
    <citation type="journal article" date="2019" name="Microbiol. Resour. Announc.">
        <title>Draft Genome Sequence of the Most Traditional epsilon-Poly-l-Lysine Producer, Streptomyces albulus NBRC14147.</title>
        <authorList>
            <person name="Yamanaka K."/>
            <person name="Hamano Y."/>
        </authorList>
    </citation>
    <scope>NUCLEOTIDE SEQUENCE [LARGE SCALE GENOMIC DNA]</scope>
    <source>
        <strain evidence="4 5">NBRC 14147</strain>
    </source>
</reference>
<dbReference type="Pfam" id="PF00440">
    <property type="entry name" value="TetR_N"/>
    <property type="match status" value="1"/>
</dbReference>
<name>A0A401QYW2_STRNR</name>
<comment type="caution">
    <text evidence="4">The sequence shown here is derived from an EMBL/GenBank/DDBJ whole genome shotgun (WGS) entry which is preliminary data.</text>
</comment>
<dbReference type="PROSITE" id="PS50977">
    <property type="entry name" value="HTH_TETR_2"/>
    <property type="match status" value="1"/>
</dbReference>